<evidence type="ECO:0000256" key="1">
    <source>
        <dbReference type="SAM" id="MobiDB-lite"/>
    </source>
</evidence>
<feature type="compositionally biased region" description="Basic residues" evidence="1">
    <location>
        <begin position="74"/>
        <end position="87"/>
    </location>
</feature>
<organism evidence="2">
    <name type="scientific">Tanacetum cinerariifolium</name>
    <name type="common">Dalmatian daisy</name>
    <name type="synonym">Chrysanthemum cinerariifolium</name>
    <dbReference type="NCBI Taxonomy" id="118510"/>
    <lineage>
        <taxon>Eukaryota</taxon>
        <taxon>Viridiplantae</taxon>
        <taxon>Streptophyta</taxon>
        <taxon>Embryophyta</taxon>
        <taxon>Tracheophyta</taxon>
        <taxon>Spermatophyta</taxon>
        <taxon>Magnoliopsida</taxon>
        <taxon>eudicotyledons</taxon>
        <taxon>Gunneridae</taxon>
        <taxon>Pentapetalae</taxon>
        <taxon>asterids</taxon>
        <taxon>campanulids</taxon>
        <taxon>Asterales</taxon>
        <taxon>Asteraceae</taxon>
        <taxon>Asteroideae</taxon>
        <taxon>Anthemideae</taxon>
        <taxon>Anthemidinae</taxon>
        <taxon>Tanacetum</taxon>
    </lineage>
</organism>
<dbReference type="EMBL" id="BKCJ010532622">
    <property type="protein sequence ID" value="GFB00913.1"/>
    <property type="molecule type" value="Genomic_DNA"/>
</dbReference>
<comment type="caution">
    <text evidence="2">The sequence shown here is derived from an EMBL/GenBank/DDBJ whole genome shotgun (WGS) entry which is preliminary data.</text>
</comment>
<feature type="region of interest" description="Disordered" evidence="1">
    <location>
        <begin position="61"/>
        <end position="87"/>
    </location>
</feature>
<feature type="non-terminal residue" evidence="2">
    <location>
        <position position="130"/>
    </location>
</feature>
<evidence type="ECO:0000313" key="2">
    <source>
        <dbReference type="EMBL" id="GFB00913.1"/>
    </source>
</evidence>
<dbReference type="AlphaFoldDB" id="A0A699KLD8"/>
<reference evidence="2" key="1">
    <citation type="journal article" date="2019" name="Sci. Rep.">
        <title>Draft genome of Tanacetum cinerariifolium, the natural source of mosquito coil.</title>
        <authorList>
            <person name="Yamashiro T."/>
            <person name="Shiraishi A."/>
            <person name="Satake H."/>
            <person name="Nakayama K."/>
        </authorList>
    </citation>
    <scope>NUCLEOTIDE SEQUENCE</scope>
</reference>
<name>A0A699KLD8_TANCI</name>
<sequence length="130" mass="14825">MPELVEIAPKVVCEPKVWNDAPIIEEYESDIDDDSVSHVQEDKEKPSFAFTDSVKHVKTYKENVKESGTPNHSPKIKKQGRNGHSRKGLGYAFTRKACFVCGSFSHLIRDYDFHDKRMAKQAELAKSKNK</sequence>
<protein>
    <submittedName>
        <fullName evidence="2">Uncharacterized protein</fullName>
    </submittedName>
</protein>
<accession>A0A699KLD8</accession>
<gene>
    <name evidence="2" type="ORF">Tci_672884</name>
</gene>
<proteinExistence type="predicted"/>